<dbReference type="GO" id="GO:0022857">
    <property type="term" value="F:transmembrane transporter activity"/>
    <property type="evidence" value="ECO:0007669"/>
    <property type="project" value="TreeGrafter"/>
</dbReference>
<evidence type="ECO:0000313" key="12">
    <source>
        <dbReference type="Proteomes" id="UP000185812"/>
    </source>
</evidence>
<dbReference type="EMBL" id="FRAU01000003">
    <property type="protein sequence ID" value="SHK50085.1"/>
    <property type="molecule type" value="Genomic_DNA"/>
</dbReference>
<evidence type="ECO:0000256" key="3">
    <source>
        <dbReference type="ARBA" id="ARBA00022475"/>
    </source>
</evidence>
<dbReference type="InterPro" id="IPR007387">
    <property type="entry name" value="TRAP_DctQ"/>
</dbReference>
<evidence type="ECO:0000256" key="1">
    <source>
        <dbReference type="ARBA" id="ARBA00004429"/>
    </source>
</evidence>
<dbReference type="PANTHER" id="PTHR35011">
    <property type="entry name" value="2,3-DIKETO-L-GULONATE TRAP TRANSPORTER SMALL PERMEASE PROTEIN YIAM"/>
    <property type="match status" value="1"/>
</dbReference>
<keyword evidence="7 9" id="KW-0472">Membrane</keyword>
<evidence type="ECO:0000256" key="7">
    <source>
        <dbReference type="ARBA" id="ARBA00023136"/>
    </source>
</evidence>
<sequence length="161" mass="18377">MERLATRIDRIVEYTLVLLMATMVMVVTWQVFTRFVLNNPSSFTEELSTYLLIWISLIGAAYAYRKGAHLGIDFLYRMMKPLGRRVTVYIQGVAVIIFSLLALVIGGIRLVYITLALHQTSAALRIPIGYIYAVLPISGLLLIFYAIIFMLNYNRKQHVDV</sequence>
<dbReference type="GO" id="GO:0005886">
    <property type="term" value="C:plasma membrane"/>
    <property type="evidence" value="ECO:0007669"/>
    <property type="project" value="UniProtKB-SubCell"/>
</dbReference>
<dbReference type="RefSeq" id="WP_072715139.1">
    <property type="nucleotide sequence ID" value="NZ_FRAU01000003.1"/>
</dbReference>
<comment type="subcellular location">
    <subcellularLocation>
        <location evidence="1">Cell inner membrane</location>
        <topology evidence="1">Multi-pass membrane protein</topology>
    </subcellularLocation>
</comment>
<dbReference type="GO" id="GO:0015740">
    <property type="term" value="P:C4-dicarboxylate transport"/>
    <property type="evidence" value="ECO:0007669"/>
    <property type="project" value="TreeGrafter"/>
</dbReference>
<dbReference type="AlphaFoldDB" id="A0A1M6SZE1"/>
<evidence type="ECO:0000256" key="5">
    <source>
        <dbReference type="ARBA" id="ARBA00022692"/>
    </source>
</evidence>
<protein>
    <submittedName>
        <fullName evidence="11">TRAP-type C4-dicarboxylate transport system, small permease component</fullName>
    </submittedName>
</protein>
<dbReference type="OrthoDB" id="9815614at2"/>
<feature type="transmembrane region" description="Helical" evidence="9">
    <location>
        <begin position="47"/>
        <end position="65"/>
    </location>
</feature>
<reference evidence="12" key="1">
    <citation type="submission" date="2016-11" db="EMBL/GenBank/DDBJ databases">
        <authorList>
            <person name="Varghese N."/>
            <person name="Submissions S."/>
        </authorList>
    </citation>
    <scope>NUCLEOTIDE SEQUENCE [LARGE SCALE GENOMIC DNA]</scope>
    <source>
        <strain evidence="12">DSM 22212</strain>
    </source>
</reference>
<dbReference type="Pfam" id="PF04290">
    <property type="entry name" value="DctQ"/>
    <property type="match status" value="1"/>
</dbReference>
<dbReference type="PANTHER" id="PTHR35011:SF2">
    <property type="entry name" value="2,3-DIKETO-L-GULONATE TRAP TRANSPORTER SMALL PERMEASE PROTEIN YIAM"/>
    <property type="match status" value="1"/>
</dbReference>
<feature type="domain" description="Tripartite ATP-independent periplasmic transporters DctQ component" evidence="10">
    <location>
        <begin position="23"/>
        <end position="151"/>
    </location>
</feature>
<dbReference type="InterPro" id="IPR055348">
    <property type="entry name" value="DctQ"/>
</dbReference>
<keyword evidence="4" id="KW-0997">Cell inner membrane</keyword>
<feature type="transmembrane region" description="Helical" evidence="9">
    <location>
        <begin position="128"/>
        <end position="151"/>
    </location>
</feature>
<evidence type="ECO:0000256" key="2">
    <source>
        <dbReference type="ARBA" id="ARBA00022448"/>
    </source>
</evidence>
<evidence type="ECO:0000313" key="11">
    <source>
        <dbReference type="EMBL" id="SHK50085.1"/>
    </source>
</evidence>
<evidence type="ECO:0000259" key="10">
    <source>
        <dbReference type="Pfam" id="PF04290"/>
    </source>
</evidence>
<proteinExistence type="inferred from homology"/>
<accession>A0A1M6SZE1</accession>
<evidence type="ECO:0000256" key="4">
    <source>
        <dbReference type="ARBA" id="ARBA00022519"/>
    </source>
</evidence>
<keyword evidence="6 9" id="KW-1133">Transmembrane helix</keyword>
<keyword evidence="3" id="KW-1003">Cell membrane</keyword>
<evidence type="ECO:0000256" key="6">
    <source>
        <dbReference type="ARBA" id="ARBA00022989"/>
    </source>
</evidence>
<dbReference type="STRING" id="633813.SAMN04488087_1293"/>
<dbReference type="Proteomes" id="UP000185812">
    <property type="component" value="Unassembled WGS sequence"/>
</dbReference>
<keyword evidence="5 9" id="KW-0812">Transmembrane</keyword>
<keyword evidence="2" id="KW-0813">Transport</keyword>
<feature type="transmembrane region" description="Helical" evidence="9">
    <location>
        <begin position="86"/>
        <end position="108"/>
    </location>
</feature>
<feature type="transmembrane region" description="Helical" evidence="9">
    <location>
        <begin position="12"/>
        <end position="32"/>
    </location>
</feature>
<evidence type="ECO:0000256" key="9">
    <source>
        <dbReference type="SAM" id="Phobius"/>
    </source>
</evidence>
<comment type="similarity">
    <text evidence="8">Belongs to the TRAP transporter small permease family.</text>
</comment>
<keyword evidence="12" id="KW-1185">Reference proteome</keyword>
<organism evidence="11 12">
    <name type="scientific">Rhodothermus profundi</name>
    <dbReference type="NCBI Taxonomy" id="633813"/>
    <lineage>
        <taxon>Bacteria</taxon>
        <taxon>Pseudomonadati</taxon>
        <taxon>Rhodothermota</taxon>
        <taxon>Rhodothermia</taxon>
        <taxon>Rhodothermales</taxon>
        <taxon>Rhodothermaceae</taxon>
        <taxon>Rhodothermus</taxon>
    </lineage>
</organism>
<name>A0A1M6SZE1_9BACT</name>
<evidence type="ECO:0000256" key="8">
    <source>
        <dbReference type="ARBA" id="ARBA00038436"/>
    </source>
</evidence>
<gene>
    <name evidence="11" type="ORF">SAMN04488087_1293</name>
</gene>